<proteinExistence type="predicted"/>
<sequence>MTCTAPLSRRISPLAAPALAMALRLSLCLALALTGAWGAAACAEQAGLRPMVICASGGGTETLWLDAAGNPAPGPASGSGPGRCDACPDCLAAGSGAVLPERLAATRALDTRFDPLWIAAAVELPGLPDPAPAARGPPRAAPDRMIS</sequence>
<dbReference type="Proteomes" id="UP000219111">
    <property type="component" value="Unassembled WGS sequence"/>
</dbReference>
<dbReference type="AlphaFoldDB" id="A0A285T6M1"/>
<accession>A0A285T6M1</accession>
<evidence type="ECO:0000256" key="1">
    <source>
        <dbReference type="SAM" id="MobiDB-lite"/>
    </source>
</evidence>
<feature type="signal peptide" evidence="2">
    <location>
        <begin position="1"/>
        <end position="32"/>
    </location>
</feature>
<feature type="chain" id="PRO_5013261741" description="DUF2946 family protein" evidence="2">
    <location>
        <begin position="33"/>
        <end position="147"/>
    </location>
</feature>
<protein>
    <recommendedName>
        <fullName evidence="5">DUF2946 family protein</fullName>
    </recommendedName>
</protein>
<evidence type="ECO:0000313" key="4">
    <source>
        <dbReference type="Proteomes" id="UP000219111"/>
    </source>
</evidence>
<dbReference type="EMBL" id="OBMT01000015">
    <property type="protein sequence ID" value="SOC16936.1"/>
    <property type="molecule type" value="Genomic_DNA"/>
</dbReference>
<evidence type="ECO:0000256" key="2">
    <source>
        <dbReference type="SAM" id="SignalP"/>
    </source>
</evidence>
<feature type="region of interest" description="Disordered" evidence="1">
    <location>
        <begin position="128"/>
        <end position="147"/>
    </location>
</feature>
<gene>
    <name evidence="3" type="ORF">SAMN05877831_11535</name>
</gene>
<evidence type="ECO:0008006" key="5">
    <source>
        <dbReference type="Google" id="ProtNLM"/>
    </source>
</evidence>
<reference evidence="4" key="1">
    <citation type="submission" date="2017-08" db="EMBL/GenBank/DDBJ databases">
        <authorList>
            <person name="Varghese N."/>
            <person name="Submissions S."/>
        </authorList>
    </citation>
    <scope>NUCLEOTIDE SEQUENCE [LARGE SCALE GENOMIC DNA]</scope>
    <source>
        <strain evidence="4">JA276</strain>
    </source>
</reference>
<keyword evidence="2" id="KW-0732">Signal</keyword>
<dbReference type="RefSeq" id="WP_097071092.1">
    <property type="nucleotide sequence ID" value="NZ_OBMT01000015.1"/>
</dbReference>
<evidence type="ECO:0000313" key="3">
    <source>
        <dbReference type="EMBL" id="SOC16936.1"/>
    </source>
</evidence>
<keyword evidence="4" id="KW-1185">Reference proteome</keyword>
<organism evidence="3 4">
    <name type="scientific">Rhodobacter maris</name>
    <dbReference type="NCBI Taxonomy" id="446682"/>
    <lineage>
        <taxon>Bacteria</taxon>
        <taxon>Pseudomonadati</taxon>
        <taxon>Pseudomonadota</taxon>
        <taxon>Alphaproteobacteria</taxon>
        <taxon>Rhodobacterales</taxon>
        <taxon>Rhodobacter group</taxon>
        <taxon>Rhodobacter</taxon>
    </lineage>
</organism>
<name>A0A285T6M1_9RHOB</name>